<evidence type="ECO:0000313" key="2">
    <source>
        <dbReference type="Proteomes" id="UP000782312"/>
    </source>
</evidence>
<organism evidence="1 2">
    <name type="scientific">Tectimicrobiota bacterium</name>
    <dbReference type="NCBI Taxonomy" id="2528274"/>
    <lineage>
        <taxon>Bacteria</taxon>
        <taxon>Pseudomonadati</taxon>
        <taxon>Nitrospinota/Tectimicrobiota group</taxon>
        <taxon>Candidatus Tectimicrobiota</taxon>
    </lineage>
</organism>
<gene>
    <name evidence="1" type="ORF">HYZ11_09025</name>
</gene>
<protein>
    <submittedName>
        <fullName evidence="1">DUF3800 domain-containing protein</fullName>
    </submittedName>
</protein>
<comment type="caution">
    <text evidence="1">The sequence shown here is derived from an EMBL/GenBank/DDBJ whole genome shotgun (WGS) entry which is preliminary data.</text>
</comment>
<proteinExistence type="predicted"/>
<accession>A0A932I1M4</accession>
<reference evidence="1" key="1">
    <citation type="submission" date="2020-07" db="EMBL/GenBank/DDBJ databases">
        <title>Huge and variable diversity of episymbiotic CPR bacteria and DPANN archaea in groundwater ecosystems.</title>
        <authorList>
            <person name="He C.Y."/>
            <person name="Keren R."/>
            <person name="Whittaker M."/>
            <person name="Farag I.F."/>
            <person name="Doudna J."/>
            <person name="Cate J.H.D."/>
            <person name="Banfield J.F."/>
        </authorList>
    </citation>
    <scope>NUCLEOTIDE SEQUENCE</scope>
    <source>
        <strain evidence="1">NC_groundwater_763_Ag_S-0.2um_68_21</strain>
    </source>
</reference>
<evidence type="ECO:0000313" key="1">
    <source>
        <dbReference type="EMBL" id="MBI3127731.1"/>
    </source>
</evidence>
<sequence length="246" mass="28534">MMNFGEFIIYADESGDHSLDAVDRDFPIFVLDFCIFRKDHYLTAVVPAVQKFKFQHFGHDLVVLHEHDMRKQKPPFVFLKSESKRVVFMDGLNEIIRSADFTIIAAVIDKQRLTGRYRHPDNPYEIALKFCMERAYAFLRDRGQHLKKTHIVVEKRGHGEDDALELAFRRVRDDDNQWGAMPGFEIVFADKRVNSTGLQLADLTVRPIGRHVLNRAQANRAYEIIETKFRRSPSGVVNGWGLKVFP</sequence>
<dbReference type="Pfam" id="PF12686">
    <property type="entry name" value="DUF3800"/>
    <property type="match status" value="1"/>
</dbReference>
<dbReference type="AlphaFoldDB" id="A0A932I1M4"/>
<dbReference type="EMBL" id="JACPUR010000019">
    <property type="protein sequence ID" value="MBI3127731.1"/>
    <property type="molecule type" value="Genomic_DNA"/>
</dbReference>
<name>A0A932I1M4_UNCTE</name>
<dbReference type="Proteomes" id="UP000782312">
    <property type="component" value="Unassembled WGS sequence"/>
</dbReference>
<dbReference type="InterPro" id="IPR024524">
    <property type="entry name" value="DUF3800"/>
</dbReference>